<evidence type="ECO:0000313" key="1">
    <source>
        <dbReference type="EMBL" id="GED24215.1"/>
    </source>
</evidence>
<gene>
    <name evidence="1" type="ORF">BAG01nite_03170</name>
</gene>
<dbReference type="EMBL" id="BJOD01000001">
    <property type="protein sequence ID" value="GED24215.1"/>
    <property type="molecule type" value="Genomic_DNA"/>
</dbReference>
<organism evidence="1 2">
    <name type="scientific">Brevibacillus agri</name>
    <dbReference type="NCBI Taxonomy" id="51101"/>
    <lineage>
        <taxon>Bacteria</taxon>
        <taxon>Bacillati</taxon>
        <taxon>Bacillota</taxon>
        <taxon>Bacilli</taxon>
        <taxon>Bacillales</taxon>
        <taxon>Paenibacillaceae</taxon>
        <taxon>Brevibacillus</taxon>
    </lineage>
</organism>
<dbReference type="Proteomes" id="UP000317180">
    <property type="component" value="Unassembled WGS sequence"/>
</dbReference>
<sequence>MRQSEQAGNSKKGNGRFVAFLRWESLYFFASATSQSARSSACDSTAIGSWNHELSSPQM</sequence>
<keyword evidence="2" id="KW-1185">Reference proteome</keyword>
<name>A0ABQ0SKA5_9BACL</name>
<comment type="caution">
    <text evidence="1">The sequence shown here is derived from an EMBL/GenBank/DDBJ whole genome shotgun (WGS) entry which is preliminary data.</text>
</comment>
<accession>A0ABQ0SKA5</accession>
<dbReference type="GeneID" id="82812169"/>
<evidence type="ECO:0000313" key="2">
    <source>
        <dbReference type="Proteomes" id="UP000317180"/>
    </source>
</evidence>
<proteinExistence type="predicted"/>
<reference evidence="1 2" key="1">
    <citation type="submission" date="2019-06" db="EMBL/GenBank/DDBJ databases">
        <title>Whole genome shotgun sequence of Brevibacillus agri NBRC 15538.</title>
        <authorList>
            <person name="Hosoyama A."/>
            <person name="Uohara A."/>
            <person name="Ohji S."/>
            <person name="Ichikawa N."/>
        </authorList>
    </citation>
    <scope>NUCLEOTIDE SEQUENCE [LARGE SCALE GENOMIC DNA]</scope>
    <source>
        <strain evidence="1 2">NBRC 15538</strain>
    </source>
</reference>
<dbReference type="RefSeq" id="WP_129552215.1">
    <property type="nucleotide sequence ID" value="NZ_BJOD01000001.1"/>
</dbReference>
<protein>
    <submittedName>
        <fullName evidence="1">Uncharacterized protein</fullName>
    </submittedName>
</protein>